<dbReference type="InterPro" id="IPR036388">
    <property type="entry name" value="WH-like_DNA-bd_sf"/>
</dbReference>
<evidence type="ECO:0000256" key="1">
    <source>
        <dbReference type="ARBA" id="ARBA00005820"/>
    </source>
</evidence>
<dbReference type="EMBL" id="BOPB01000014">
    <property type="protein sequence ID" value="GIJ22532.1"/>
    <property type="molecule type" value="Genomic_DNA"/>
</dbReference>
<comment type="caution">
    <text evidence="8">The sequence shown here is derived from an EMBL/GenBank/DDBJ whole genome shotgun (WGS) entry which is preliminary data.</text>
</comment>
<dbReference type="InterPro" id="IPR011990">
    <property type="entry name" value="TPR-like_helical_dom_sf"/>
</dbReference>
<dbReference type="SMART" id="SM01043">
    <property type="entry name" value="BTAD"/>
    <property type="match status" value="1"/>
</dbReference>
<evidence type="ECO:0000259" key="7">
    <source>
        <dbReference type="PROSITE" id="PS51755"/>
    </source>
</evidence>
<reference evidence="8 9" key="1">
    <citation type="submission" date="2021-01" db="EMBL/GenBank/DDBJ databases">
        <title>Whole genome shotgun sequence of Verrucosispora lutea NBRC 106530.</title>
        <authorList>
            <person name="Komaki H."/>
            <person name="Tamura T."/>
        </authorList>
    </citation>
    <scope>NUCLEOTIDE SEQUENCE [LARGE SCALE GENOMIC DNA]</scope>
    <source>
        <strain evidence="8 9">NBRC 106530</strain>
    </source>
</reference>
<dbReference type="Gene3D" id="1.10.10.10">
    <property type="entry name" value="Winged helix-like DNA-binding domain superfamily/Winged helix DNA-binding domain"/>
    <property type="match status" value="1"/>
</dbReference>
<dbReference type="PANTHER" id="PTHR35807">
    <property type="entry name" value="TRANSCRIPTIONAL REGULATOR REDD-RELATED"/>
    <property type="match status" value="1"/>
</dbReference>
<dbReference type="SUPFAM" id="SSF48452">
    <property type="entry name" value="TPR-like"/>
    <property type="match status" value="1"/>
</dbReference>
<dbReference type="InterPro" id="IPR005158">
    <property type="entry name" value="BTAD"/>
</dbReference>
<name>A0ABQ4IXB4_9ACTN</name>
<protein>
    <recommendedName>
        <fullName evidence="7">OmpR/PhoB-type domain-containing protein</fullName>
    </recommendedName>
</protein>
<keyword evidence="4" id="KW-0804">Transcription</keyword>
<dbReference type="Pfam" id="PF03704">
    <property type="entry name" value="BTAD"/>
    <property type="match status" value="1"/>
</dbReference>
<dbReference type="InterPro" id="IPR051677">
    <property type="entry name" value="AfsR-DnrI-RedD_regulator"/>
</dbReference>
<keyword evidence="3 5" id="KW-0238">DNA-binding</keyword>
<dbReference type="SMART" id="SM00862">
    <property type="entry name" value="Trans_reg_C"/>
    <property type="match status" value="1"/>
</dbReference>
<gene>
    <name evidence="8" type="ORF">Vlu01_31560</name>
</gene>
<dbReference type="InterPro" id="IPR001867">
    <property type="entry name" value="OmpR/PhoB-type_DNA-bd"/>
</dbReference>
<evidence type="ECO:0000256" key="4">
    <source>
        <dbReference type="ARBA" id="ARBA00023163"/>
    </source>
</evidence>
<evidence type="ECO:0000313" key="8">
    <source>
        <dbReference type="EMBL" id="GIJ22532.1"/>
    </source>
</evidence>
<dbReference type="Proteomes" id="UP000643165">
    <property type="component" value="Unassembled WGS sequence"/>
</dbReference>
<feature type="region of interest" description="Disordered" evidence="6">
    <location>
        <begin position="229"/>
        <end position="250"/>
    </location>
</feature>
<organism evidence="8 9">
    <name type="scientific">Micromonospora lutea</name>
    <dbReference type="NCBI Taxonomy" id="419825"/>
    <lineage>
        <taxon>Bacteria</taxon>
        <taxon>Bacillati</taxon>
        <taxon>Actinomycetota</taxon>
        <taxon>Actinomycetes</taxon>
        <taxon>Micromonosporales</taxon>
        <taxon>Micromonosporaceae</taxon>
        <taxon>Micromonospora</taxon>
    </lineage>
</organism>
<feature type="domain" description="OmpR/PhoB-type" evidence="7">
    <location>
        <begin position="1"/>
        <end position="90"/>
    </location>
</feature>
<accession>A0ABQ4IXB4</accession>
<evidence type="ECO:0000256" key="5">
    <source>
        <dbReference type="PROSITE-ProRule" id="PRU01091"/>
    </source>
</evidence>
<evidence type="ECO:0000256" key="2">
    <source>
        <dbReference type="ARBA" id="ARBA00023015"/>
    </source>
</evidence>
<keyword evidence="2" id="KW-0805">Transcription regulation</keyword>
<keyword evidence="9" id="KW-1185">Reference proteome</keyword>
<dbReference type="SUPFAM" id="SSF46894">
    <property type="entry name" value="C-terminal effector domain of the bipartite response regulators"/>
    <property type="match status" value="1"/>
</dbReference>
<proteinExistence type="inferred from homology"/>
<comment type="similarity">
    <text evidence="1">Belongs to the AfsR/DnrI/RedD regulatory family.</text>
</comment>
<evidence type="ECO:0000256" key="6">
    <source>
        <dbReference type="SAM" id="MobiDB-lite"/>
    </source>
</evidence>
<feature type="DNA-binding region" description="OmpR/PhoB-type" evidence="5">
    <location>
        <begin position="1"/>
        <end position="90"/>
    </location>
</feature>
<dbReference type="InterPro" id="IPR016032">
    <property type="entry name" value="Sig_transdc_resp-reg_C-effctor"/>
</dbReference>
<dbReference type="PANTHER" id="PTHR35807:SF1">
    <property type="entry name" value="TRANSCRIPTIONAL REGULATOR REDD"/>
    <property type="match status" value="1"/>
</dbReference>
<dbReference type="PROSITE" id="PS51755">
    <property type="entry name" value="OMPR_PHOB"/>
    <property type="match status" value="1"/>
</dbReference>
<evidence type="ECO:0000256" key="3">
    <source>
        <dbReference type="ARBA" id="ARBA00023125"/>
    </source>
</evidence>
<dbReference type="Pfam" id="PF00486">
    <property type="entry name" value="Trans_reg_C"/>
    <property type="match status" value="1"/>
</dbReference>
<sequence>MEFCVLGPVSAWRDGVEIPLDGAKQRTVLAALLLARERIVSDAQLCQLLWDEHLPATFAAQLYNYVSRLRRYLGDEVEIVRKCSGYVLRLKDSRLDINEFTRLAGLGREALRGGRYEEAGQWLHEALGLWRDATLSNVTDHLVEAEAHRMAEVRTTVLEDRIRADLALGRQAELVLELTDLVAAQPLHEQLRSLLMIALVRCDRQADALAVYHEGRRILADELGVDPGGGADRGVPGGARRAHGGSSGVRTGRCAISRSGWPTSGSASTSCEWARWTYVPQSAARRPCCGPASCVS</sequence>
<evidence type="ECO:0000313" key="9">
    <source>
        <dbReference type="Proteomes" id="UP000643165"/>
    </source>
</evidence>
<dbReference type="Gene3D" id="1.25.40.10">
    <property type="entry name" value="Tetratricopeptide repeat domain"/>
    <property type="match status" value="1"/>
</dbReference>
<dbReference type="CDD" id="cd15831">
    <property type="entry name" value="BTAD"/>
    <property type="match status" value="1"/>
</dbReference>